<keyword evidence="3" id="KW-1185">Reference proteome</keyword>
<dbReference type="RefSeq" id="WP_142892873.1">
    <property type="nucleotide sequence ID" value="NZ_ML660162.1"/>
</dbReference>
<dbReference type="Proteomes" id="UP000315439">
    <property type="component" value="Unassembled WGS sequence"/>
</dbReference>
<name>A0A545UG01_9GAMM</name>
<dbReference type="OrthoDB" id="5293446at2"/>
<evidence type="ECO:0000313" key="2">
    <source>
        <dbReference type="EMBL" id="TQV88365.1"/>
    </source>
</evidence>
<dbReference type="SUPFAM" id="SSF55961">
    <property type="entry name" value="Bet v1-like"/>
    <property type="match status" value="1"/>
</dbReference>
<comment type="caution">
    <text evidence="2">The sequence shown here is derived from an EMBL/GenBank/DDBJ whole genome shotgun (WGS) entry which is preliminary data.</text>
</comment>
<keyword evidence="1" id="KW-1133">Transmembrane helix</keyword>
<dbReference type="EMBL" id="VIKS01000004">
    <property type="protein sequence ID" value="TQV88365.1"/>
    <property type="molecule type" value="Genomic_DNA"/>
</dbReference>
<dbReference type="Pfam" id="PF10604">
    <property type="entry name" value="Polyketide_cyc2"/>
    <property type="match status" value="1"/>
</dbReference>
<dbReference type="CDD" id="cd07818">
    <property type="entry name" value="SRPBCC_1"/>
    <property type="match status" value="1"/>
</dbReference>
<proteinExistence type="predicted"/>
<reference evidence="2 3" key="1">
    <citation type="submission" date="2019-07" db="EMBL/GenBank/DDBJ databases">
        <title>Draft genome for Aliikangiella sp. M105.</title>
        <authorList>
            <person name="Wang G."/>
        </authorList>
    </citation>
    <scope>NUCLEOTIDE SEQUENCE [LARGE SCALE GENOMIC DNA]</scope>
    <source>
        <strain evidence="2 3">M105</strain>
    </source>
</reference>
<gene>
    <name evidence="2" type="ORF">FLL46_07515</name>
</gene>
<keyword evidence="1" id="KW-0812">Transmembrane</keyword>
<organism evidence="2 3">
    <name type="scientific">Aliikangiella coralliicola</name>
    <dbReference type="NCBI Taxonomy" id="2592383"/>
    <lineage>
        <taxon>Bacteria</taxon>
        <taxon>Pseudomonadati</taxon>
        <taxon>Pseudomonadota</taxon>
        <taxon>Gammaproteobacteria</taxon>
        <taxon>Oceanospirillales</taxon>
        <taxon>Pleioneaceae</taxon>
        <taxon>Aliikangiella</taxon>
    </lineage>
</organism>
<protein>
    <submittedName>
        <fullName evidence="2">SRPBCC family protein</fullName>
    </submittedName>
</protein>
<dbReference type="AlphaFoldDB" id="A0A545UG01"/>
<accession>A0A545UG01</accession>
<dbReference type="Gene3D" id="3.30.530.20">
    <property type="match status" value="1"/>
</dbReference>
<keyword evidence="1" id="KW-0472">Membrane</keyword>
<dbReference type="InterPro" id="IPR023393">
    <property type="entry name" value="START-like_dom_sf"/>
</dbReference>
<dbReference type="InterPro" id="IPR019587">
    <property type="entry name" value="Polyketide_cyclase/dehydratase"/>
</dbReference>
<feature type="transmembrane region" description="Helical" evidence="1">
    <location>
        <begin position="6"/>
        <end position="22"/>
    </location>
</feature>
<evidence type="ECO:0000256" key="1">
    <source>
        <dbReference type="SAM" id="Phobius"/>
    </source>
</evidence>
<evidence type="ECO:0000313" key="3">
    <source>
        <dbReference type="Proteomes" id="UP000315439"/>
    </source>
</evidence>
<sequence>MKTFLKIFGGLIVIFIVVGLFLDNKINITREIEVNATPEQIHVYVGDLNKWPEWTPWAEMDPTMKTIPGDLSSGVGASQSWKGESGSGGLKFTESSPTKGIAYDMTFDGDPTVYIAGMRYKSNGNTTTVSWYMTGEMGPIIIGNYFAQLMDTLIGDSFDSGLEKLKKVVEENK</sequence>